<dbReference type="GO" id="GO:0005524">
    <property type="term" value="F:ATP binding"/>
    <property type="evidence" value="ECO:0007669"/>
    <property type="project" value="UniProtKB-KW"/>
</dbReference>
<reference evidence="12" key="1">
    <citation type="submission" date="2013-09" db="EMBL/GenBank/DDBJ databases">
        <title>Corchorus olitorius genome sequencing.</title>
        <authorList>
            <person name="Alam M."/>
            <person name="Haque M.S."/>
            <person name="Islam M.S."/>
            <person name="Emdad E.M."/>
            <person name="Islam M.M."/>
            <person name="Ahmed B."/>
            <person name="Halim A."/>
            <person name="Hossen Q.M.M."/>
            <person name="Hossain M.Z."/>
            <person name="Ahmed R."/>
            <person name="Khan M.M."/>
            <person name="Islam R."/>
            <person name="Rashid M.M."/>
            <person name="Khan S.A."/>
            <person name="Rahman M.S."/>
            <person name="Alam M."/>
            <person name="Yahiya A.S."/>
            <person name="Khan M.S."/>
            <person name="Azam M.S."/>
            <person name="Haque T."/>
            <person name="Lashkar M.Z.H."/>
            <person name="Akhand A.I."/>
            <person name="Morshed G."/>
            <person name="Roy S."/>
            <person name="Uddin K.S."/>
            <person name="Rabeya T."/>
            <person name="Hossain A.S."/>
            <person name="Chowdhury A."/>
            <person name="Snigdha A.R."/>
            <person name="Mortoza M.S."/>
            <person name="Matin S.A."/>
            <person name="Hoque S.M.E."/>
            <person name="Islam M.K."/>
            <person name="Roy D.K."/>
            <person name="Haider R."/>
            <person name="Moosa M.M."/>
            <person name="Elias S.M."/>
            <person name="Hasan A.M."/>
            <person name="Jahan S."/>
            <person name="Shafiuddin M."/>
            <person name="Mahmood N."/>
            <person name="Shommy N.S."/>
        </authorList>
    </citation>
    <scope>NUCLEOTIDE SEQUENCE [LARGE SCALE GENOMIC DNA]</scope>
    <source>
        <strain evidence="12">cv. O-4</strain>
    </source>
</reference>
<dbReference type="SUPFAM" id="SSF52540">
    <property type="entry name" value="P-loop containing nucleoside triphosphate hydrolases"/>
    <property type="match status" value="1"/>
</dbReference>
<dbReference type="Pfam" id="PF00931">
    <property type="entry name" value="NB-ARC"/>
    <property type="match status" value="1"/>
</dbReference>
<dbReference type="PANTHER" id="PTHR33463">
    <property type="entry name" value="NB-ARC DOMAIN-CONTAINING PROTEIN-RELATED"/>
    <property type="match status" value="1"/>
</dbReference>
<dbReference type="PANTHER" id="PTHR33463:SF192">
    <property type="entry name" value="DISEASE RESISTANCE PROTEIN RPS2-LIKE"/>
    <property type="match status" value="1"/>
</dbReference>
<feature type="domain" description="Disease resistance protein At4g27190-like leucine-rich repeats" evidence="10">
    <location>
        <begin position="1430"/>
        <end position="1535"/>
    </location>
</feature>
<dbReference type="GO" id="GO:0006952">
    <property type="term" value="P:defense response"/>
    <property type="evidence" value="ECO:0007669"/>
    <property type="project" value="UniProtKB-KW"/>
</dbReference>
<feature type="domain" description="NB-ARC" evidence="9">
    <location>
        <begin position="147"/>
        <end position="313"/>
    </location>
</feature>
<dbReference type="Pfam" id="PF23247">
    <property type="entry name" value="LRR_RPS2"/>
    <property type="match status" value="4"/>
</dbReference>
<keyword evidence="7" id="KW-0175">Coiled coil</keyword>
<evidence type="ECO:0000256" key="1">
    <source>
        <dbReference type="ARBA" id="ARBA00008894"/>
    </source>
</evidence>
<evidence type="ECO:0000256" key="2">
    <source>
        <dbReference type="ARBA" id="ARBA00022614"/>
    </source>
</evidence>
<dbReference type="Gene3D" id="3.40.50.300">
    <property type="entry name" value="P-loop containing nucleotide triphosphate hydrolases"/>
    <property type="match status" value="1"/>
</dbReference>
<accession>A0A1R3GY26</accession>
<evidence type="ECO:0000256" key="7">
    <source>
        <dbReference type="SAM" id="Coils"/>
    </source>
</evidence>
<dbReference type="SUPFAM" id="SSF52058">
    <property type="entry name" value="L domain-like"/>
    <property type="match status" value="1"/>
</dbReference>
<evidence type="ECO:0000259" key="9">
    <source>
        <dbReference type="Pfam" id="PF00931"/>
    </source>
</evidence>
<dbReference type="InterPro" id="IPR050905">
    <property type="entry name" value="Plant_NBS-LRR"/>
</dbReference>
<dbReference type="Proteomes" id="UP000187203">
    <property type="component" value="Unassembled WGS sequence"/>
</dbReference>
<feature type="domain" description="Disease resistance protein At4g27190-like leucine-rich repeats" evidence="10">
    <location>
        <begin position="1162"/>
        <end position="1231"/>
    </location>
</feature>
<evidence type="ECO:0000256" key="6">
    <source>
        <dbReference type="ARBA" id="ARBA00022840"/>
    </source>
</evidence>
<dbReference type="InterPro" id="IPR057135">
    <property type="entry name" value="At4g27190-like_LRR"/>
</dbReference>
<feature type="domain" description="Disease resistance protein At4g27190-like leucine-rich repeats" evidence="10">
    <location>
        <begin position="803"/>
        <end position="902"/>
    </location>
</feature>
<proteinExistence type="inferred from homology"/>
<sequence>MDKVLPLIPVVAQGTAYISYISDHIFNPDKKVEKLKKEVDKLKNARNQVQQSVDVAIKNEEEILDGVHRWIIEVDKKITEEAAKITKAEEKAQKRCFMDLCPNFISRYHLRKEVDKEAKAITGLLKDGEFDRVAQIPASEISFESRQHVLDAIMNALKDADVNRIGIYGMAGVGKSAFIKEVSRQAKESKLFDAVVLVDVTKTNSDIKGIQEEIADKVGLEFTNEISTTHLRADRLHQKLKFTKNLVILDDIRSRLNLNEIGIPFRDEMVTCKILLTSRDLNVLSSEMGIEHNFGVGVLTEEEAWDLFKNMTGNVAEHPYLLSTAKEVARRCAGLPLAIVTVAKVLKNKSYIQWKAALNQLKGPQLSNFSEGSSSRNFNGVPADVYSAIKLSYDYLESEEHKLTFLLCSLLGRKTTMFNLVTYAMGLGLFQGIITLEDARVKAETLINQLKSSYLLLDGFSYWQFSIHDVVRDVAMSIPFRGGQMLSLTSEVTLKEWEDKIYANNCTAISLLENESIELPEELDCPQLQFFHISSKDSSLKVPDRFFAQTREIKVLDLTNMNLSPLPSSITQLSNLCTLRLDKCVLEDIAIIGKLQNVEILSLQLATIEELPEDIKQLTKLKSLNLSKTKIKVIPPNLLSSLCKLEQLYLCESFVEWETEGGKNACFSELKNLSCLTSLEFHIPKINIIPKDLFHERLERFKIFIGEAWNWSGFLSTRTLKLKLDTRLHQDRGIRMLLKKSDALYLNLDELKGVKSLLYELDHEGFPDLKYLHVKTGSNIEYIIHCKQWIISQAFPLLESLFLYNLTNLKQICHGQLLPGSFSRLKIIKVGNCKRLENLFSYSLAKMLLQLEEIEVTGCDNVTEIISKERDDNIDNNEPVFCQLRSLRLQSLAKLICFCSRDVCPSTTSSSSRSERSSFPGENLQSSCFPNHIFWSSRSQRSLCSSCRDMSIETTNTRSTDMTPFNQKIFFPCEEFTSFRCLQNLTSLVIKDCKTPEYMFSVSMAATLMQLKSLEINDCDMMGVILVREGTEQIDKVSFPQLNSLKLKALHRLQGFCSGNSILIEFPALKRLEIDQCSELKEFIFKSVGTDKNPEDTDFDSSLRPLFGDKVTFPSLETMILRRLKNMTQIYHSQLATDSFCKLRLMRVRICEKGIPIEGPKAEVATQLTKLYLSNLPNLKFVWNKDPRGILAFENLQLVSADRCKSLKHLFPTSVARGLSQLEILEVKECGVEEIVAKEEGLEKLIEFGFPHLSTLELCHLKNLKCFYSGTHTIDWPVLKRLVASHCQKVKIFGTGNSNNEANVIDQQQPLFLFEKVFHQLDELSLNCHDIAAITYLQLSMDDFHYVKVLRVACYHDESHDEISGLSCFLQRFYNLEKLVVDSCKFAELFPNEKMPAETSIHSQELISPIYQKLESLEVWECDNLSSLAPSSACFQSLTTLDVWNCQGMIKLISSSTARTLVQLMDMRILECNGLTEIVAEKEDGMEDDEIIFQNLKFLKLQSLQKLTSFCGGNSVFNFPTLKQVIIEQCPNMNSFCRGKLITGKLKVMPREGRGKGHQTDDLNATIKRLHEGEKEQMGF</sequence>
<feature type="domain" description="Disease resistance protein At4g27190-like leucine-rich repeats" evidence="10">
    <location>
        <begin position="977"/>
        <end position="1088"/>
    </location>
</feature>
<dbReference type="EMBL" id="AWUE01021249">
    <property type="protein sequence ID" value="OMO62900.1"/>
    <property type="molecule type" value="Genomic_DNA"/>
</dbReference>
<keyword evidence="4" id="KW-0547">Nucleotide-binding</keyword>
<feature type="coiled-coil region" evidence="7">
    <location>
        <begin position="32"/>
        <end position="59"/>
    </location>
</feature>
<evidence type="ECO:0000313" key="12">
    <source>
        <dbReference type="Proteomes" id="UP000187203"/>
    </source>
</evidence>
<keyword evidence="12" id="KW-1185">Reference proteome</keyword>
<name>A0A1R3GY26_9ROSI</name>
<dbReference type="PRINTS" id="PR00364">
    <property type="entry name" value="DISEASERSIST"/>
</dbReference>
<feature type="region of interest" description="Disordered" evidence="8">
    <location>
        <begin position="903"/>
        <end position="923"/>
    </location>
</feature>
<dbReference type="SMART" id="SM00369">
    <property type="entry name" value="LRR_TYP"/>
    <property type="match status" value="2"/>
</dbReference>
<organism evidence="11 12">
    <name type="scientific">Corchorus olitorius</name>
    <dbReference type="NCBI Taxonomy" id="93759"/>
    <lineage>
        <taxon>Eukaryota</taxon>
        <taxon>Viridiplantae</taxon>
        <taxon>Streptophyta</taxon>
        <taxon>Embryophyta</taxon>
        <taxon>Tracheophyta</taxon>
        <taxon>Spermatophyta</taxon>
        <taxon>Magnoliopsida</taxon>
        <taxon>eudicotyledons</taxon>
        <taxon>Gunneridae</taxon>
        <taxon>Pentapetalae</taxon>
        <taxon>rosids</taxon>
        <taxon>malvids</taxon>
        <taxon>Malvales</taxon>
        <taxon>Malvaceae</taxon>
        <taxon>Grewioideae</taxon>
        <taxon>Apeibeae</taxon>
        <taxon>Corchorus</taxon>
    </lineage>
</organism>
<dbReference type="SUPFAM" id="SSF52047">
    <property type="entry name" value="RNI-like"/>
    <property type="match status" value="1"/>
</dbReference>
<dbReference type="GO" id="GO:0043531">
    <property type="term" value="F:ADP binding"/>
    <property type="evidence" value="ECO:0007669"/>
    <property type="project" value="InterPro"/>
</dbReference>
<evidence type="ECO:0000259" key="10">
    <source>
        <dbReference type="Pfam" id="PF23247"/>
    </source>
</evidence>
<keyword evidence="3" id="KW-0677">Repeat</keyword>
<protein>
    <submittedName>
        <fullName evidence="11">Disease resistance protein</fullName>
    </submittedName>
</protein>
<keyword evidence="5" id="KW-0611">Plant defense</keyword>
<dbReference type="Gene3D" id="3.80.10.10">
    <property type="entry name" value="Ribonuclease Inhibitor"/>
    <property type="match status" value="4"/>
</dbReference>
<keyword evidence="2" id="KW-0433">Leucine-rich repeat</keyword>
<dbReference type="InterPro" id="IPR042197">
    <property type="entry name" value="Apaf_helical"/>
</dbReference>
<evidence type="ECO:0000256" key="8">
    <source>
        <dbReference type="SAM" id="MobiDB-lite"/>
    </source>
</evidence>
<dbReference type="STRING" id="93759.A0A1R3GY26"/>
<dbReference type="InterPro" id="IPR027417">
    <property type="entry name" value="P-loop_NTPase"/>
</dbReference>
<evidence type="ECO:0000313" key="11">
    <source>
        <dbReference type="EMBL" id="OMO62900.1"/>
    </source>
</evidence>
<dbReference type="InterPro" id="IPR003591">
    <property type="entry name" value="Leu-rich_rpt_typical-subtyp"/>
</dbReference>
<evidence type="ECO:0000256" key="4">
    <source>
        <dbReference type="ARBA" id="ARBA00022741"/>
    </source>
</evidence>
<evidence type="ECO:0000256" key="5">
    <source>
        <dbReference type="ARBA" id="ARBA00022821"/>
    </source>
</evidence>
<dbReference type="InterPro" id="IPR002182">
    <property type="entry name" value="NB-ARC"/>
</dbReference>
<comment type="caution">
    <text evidence="11">The sequence shown here is derived from an EMBL/GenBank/DDBJ whole genome shotgun (WGS) entry which is preliminary data.</text>
</comment>
<dbReference type="OrthoDB" id="1937110at2759"/>
<gene>
    <name evidence="11" type="ORF">COLO4_32833</name>
</gene>
<dbReference type="Gene3D" id="1.10.8.430">
    <property type="entry name" value="Helical domain of apoptotic protease-activating factors"/>
    <property type="match status" value="1"/>
</dbReference>
<dbReference type="InterPro" id="IPR032675">
    <property type="entry name" value="LRR_dom_sf"/>
</dbReference>
<keyword evidence="6" id="KW-0067">ATP-binding</keyword>
<evidence type="ECO:0000256" key="3">
    <source>
        <dbReference type="ARBA" id="ARBA00022737"/>
    </source>
</evidence>
<comment type="similarity">
    <text evidence="1">Belongs to the disease resistance NB-LRR family.</text>
</comment>